<dbReference type="GO" id="GO:0008537">
    <property type="term" value="C:proteasome activator complex"/>
    <property type="evidence" value="ECO:0007669"/>
    <property type="project" value="InterPro"/>
</dbReference>
<evidence type="ECO:0000313" key="4">
    <source>
        <dbReference type="EMBL" id="VDN15517.1"/>
    </source>
</evidence>
<keyword evidence="5" id="KW-1185">Reference proteome</keyword>
<dbReference type="Pfam" id="PF02252">
    <property type="entry name" value="PA28_C"/>
    <property type="match status" value="1"/>
</dbReference>
<dbReference type="SUPFAM" id="SSF47216">
    <property type="entry name" value="Proteasome activator"/>
    <property type="match status" value="1"/>
</dbReference>
<name>A0A3P7LV99_DIBLA</name>
<protein>
    <recommendedName>
        <fullName evidence="3">Proteasome activator PA28 C-terminal domain-containing protein</fullName>
    </recommendedName>
</protein>
<dbReference type="Proteomes" id="UP000281553">
    <property type="component" value="Unassembled WGS sequence"/>
</dbReference>
<dbReference type="InterPro" id="IPR009077">
    <property type="entry name" value="Proteasome_activ_PA28"/>
</dbReference>
<comment type="similarity">
    <text evidence="1">Belongs to the PA28 family.</text>
</comment>
<dbReference type="OrthoDB" id="6591885at2759"/>
<dbReference type="EMBL" id="UYRU01062781">
    <property type="protein sequence ID" value="VDN15517.1"/>
    <property type="molecule type" value="Genomic_DNA"/>
</dbReference>
<feature type="domain" description="Proteasome activator PA28 C-terminal" evidence="3">
    <location>
        <begin position="1"/>
        <end position="42"/>
    </location>
</feature>
<dbReference type="PANTHER" id="PTHR10660">
    <property type="entry name" value="PROTEASOME REGULATOR PA28"/>
    <property type="match status" value="1"/>
</dbReference>
<dbReference type="InterPro" id="IPR036252">
    <property type="entry name" value="Proteasome_activ_sf"/>
</dbReference>
<sequence length="46" mass="5505">MDEKQAISVRYVIMEIRNHYAVLHDLIVKNMDRIKVPRSNNSVNMY</sequence>
<evidence type="ECO:0000313" key="5">
    <source>
        <dbReference type="Proteomes" id="UP000281553"/>
    </source>
</evidence>
<dbReference type="GO" id="GO:0005654">
    <property type="term" value="C:nucleoplasm"/>
    <property type="evidence" value="ECO:0007669"/>
    <property type="project" value="TreeGrafter"/>
</dbReference>
<organism evidence="4 5">
    <name type="scientific">Dibothriocephalus latus</name>
    <name type="common">Fish tapeworm</name>
    <name type="synonym">Diphyllobothrium latum</name>
    <dbReference type="NCBI Taxonomy" id="60516"/>
    <lineage>
        <taxon>Eukaryota</taxon>
        <taxon>Metazoa</taxon>
        <taxon>Spiralia</taxon>
        <taxon>Lophotrochozoa</taxon>
        <taxon>Platyhelminthes</taxon>
        <taxon>Cestoda</taxon>
        <taxon>Eucestoda</taxon>
        <taxon>Diphyllobothriidea</taxon>
        <taxon>Diphyllobothriidae</taxon>
        <taxon>Dibothriocephalus</taxon>
    </lineage>
</organism>
<dbReference type="InterPro" id="IPR003186">
    <property type="entry name" value="PA28_C"/>
</dbReference>
<keyword evidence="2" id="KW-0647">Proteasome</keyword>
<proteinExistence type="inferred from homology"/>
<evidence type="ECO:0000256" key="1">
    <source>
        <dbReference type="ARBA" id="ARBA00005883"/>
    </source>
</evidence>
<accession>A0A3P7LV99</accession>
<dbReference type="PANTHER" id="PTHR10660:SF2">
    <property type="entry name" value="LD45860P"/>
    <property type="match status" value="1"/>
</dbReference>
<dbReference type="AlphaFoldDB" id="A0A3P7LV99"/>
<gene>
    <name evidence="4" type="ORF">DILT_LOCUS11348</name>
</gene>
<evidence type="ECO:0000256" key="2">
    <source>
        <dbReference type="ARBA" id="ARBA00022942"/>
    </source>
</evidence>
<dbReference type="GO" id="GO:0005737">
    <property type="term" value="C:cytoplasm"/>
    <property type="evidence" value="ECO:0007669"/>
    <property type="project" value="TreeGrafter"/>
</dbReference>
<dbReference type="GO" id="GO:0061136">
    <property type="term" value="P:regulation of proteasomal protein catabolic process"/>
    <property type="evidence" value="ECO:0007669"/>
    <property type="project" value="TreeGrafter"/>
</dbReference>
<evidence type="ECO:0000259" key="3">
    <source>
        <dbReference type="Pfam" id="PF02252"/>
    </source>
</evidence>
<dbReference type="InterPro" id="IPR036997">
    <property type="entry name" value="PA28_C_sf"/>
</dbReference>
<dbReference type="Gene3D" id="1.20.120.180">
    <property type="entry name" value="Proteasome activator pa28, C-terminal domain"/>
    <property type="match status" value="1"/>
</dbReference>
<reference evidence="4 5" key="1">
    <citation type="submission" date="2018-11" db="EMBL/GenBank/DDBJ databases">
        <authorList>
            <consortium name="Pathogen Informatics"/>
        </authorList>
    </citation>
    <scope>NUCLEOTIDE SEQUENCE [LARGE SCALE GENOMIC DNA]</scope>
</reference>
<dbReference type="GO" id="GO:2000045">
    <property type="term" value="P:regulation of G1/S transition of mitotic cell cycle"/>
    <property type="evidence" value="ECO:0007669"/>
    <property type="project" value="TreeGrafter"/>
</dbReference>
<dbReference type="GO" id="GO:0061133">
    <property type="term" value="F:endopeptidase activator activity"/>
    <property type="evidence" value="ECO:0007669"/>
    <property type="project" value="TreeGrafter"/>
</dbReference>